<dbReference type="Proteomes" id="UP000299102">
    <property type="component" value="Unassembled WGS sequence"/>
</dbReference>
<reference evidence="2 3" key="1">
    <citation type="journal article" date="2019" name="Commun. Biol.">
        <title>The bagworm genome reveals a unique fibroin gene that provides high tensile strength.</title>
        <authorList>
            <person name="Kono N."/>
            <person name="Nakamura H."/>
            <person name="Ohtoshi R."/>
            <person name="Tomita M."/>
            <person name="Numata K."/>
            <person name="Arakawa K."/>
        </authorList>
    </citation>
    <scope>NUCLEOTIDE SEQUENCE [LARGE SCALE GENOMIC DNA]</scope>
</reference>
<gene>
    <name evidence="2" type="ORF">EVAR_47913_1</name>
</gene>
<comment type="caution">
    <text evidence="2">The sequence shown here is derived from an EMBL/GenBank/DDBJ whole genome shotgun (WGS) entry which is preliminary data.</text>
</comment>
<organism evidence="2 3">
    <name type="scientific">Eumeta variegata</name>
    <name type="common">Bagworm moth</name>
    <name type="synonym">Eumeta japonica</name>
    <dbReference type="NCBI Taxonomy" id="151549"/>
    <lineage>
        <taxon>Eukaryota</taxon>
        <taxon>Metazoa</taxon>
        <taxon>Ecdysozoa</taxon>
        <taxon>Arthropoda</taxon>
        <taxon>Hexapoda</taxon>
        <taxon>Insecta</taxon>
        <taxon>Pterygota</taxon>
        <taxon>Neoptera</taxon>
        <taxon>Endopterygota</taxon>
        <taxon>Lepidoptera</taxon>
        <taxon>Glossata</taxon>
        <taxon>Ditrysia</taxon>
        <taxon>Tineoidea</taxon>
        <taxon>Psychidae</taxon>
        <taxon>Oiketicinae</taxon>
        <taxon>Eumeta</taxon>
    </lineage>
</organism>
<keyword evidence="3" id="KW-1185">Reference proteome</keyword>
<dbReference type="EMBL" id="BGZK01001078">
    <property type="protein sequence ID" value="GBP70530.1"/>
    <property type="molecule type" value="Genomic_DNA"/>
</dbReference>
<evidence type="ECO:0000313" key="3">
    <source>
        <dbReference type="Proteomes" id="UP000299102"/>
    </source>
</evidence>
<feature type="compositionally biased region" description="Basic and acidic residues" evidence="1">
    <location>
        <begin position="17"/>
        <end position="28"/>
    </location>
</feature>
<protein>
    <submittedName>
        <fullName evidence="2">Uncharacterized protein</fullName>
    </submittedName>
</protein>
<evidence type="ECO:0000313" key="2">
    <source>
        <dbReference type="EMBL" id="GBP70530.1"/>
    </source>
</evidence>
<sequence>MELEKDCMALTSQNSDVRSEKRKEREEDTNSEESFIEVRRNRKRYLRSGSLNQYQVEQSLVRSEEMPKYEICVTSKKELPKQMALVKLLRNENICNISNIKYKSPFKVLICFENNNDAIKLVENEKFKQLEFSCRKTLETTMTYGLIRGVDLECTEEEILTVMKSEIKTLAINRLKRLDFNGKWVESESVRKCFEGKTLPTYVPA</sequence>
<name>A0A4C1Y4V1_EUMVA</name>
<dbReference type="OrthoDB" id="3039988at2759"/>
<accession>A0A4C1Y4V1</accession>
<proteinExistence type="predicted"/>
<dbReference type="AlphaFoldDB" id="A0A4C1Y4V1"/>
<feature type="region of interest" description="Disordered" evidence="1">
    <location>
        <begin position="1"/>
        <end position="34"/>
    </location>
</feature>
<evidence type="ECO:0000256" key="1">
    <source>
        <dbReference type="SAM" id="MobiDB-lite"/>
    </source>
</evidence>